<sequence>MRKSGSIELVWNKLLLILSCGIQDTRSKLFLLRKNYARALIPHTFEDDRFDAGGQTRLSYATKHVFYLRGTAPGTRVSKKRSFDVEPSSIKEKQLWCWSEHFPLLS</sequence>
<dbReference type="EMBL" id="AB922481">
    <property type="protein sequence ID" value="BAP69057.1"/>
    <property type="molecule type" value="mRNA"/>
</dbReference>
<keyword evidence="1" id="KW-0732">Signal</keyword>
<evidence type="ECO:0000256" key="1">
    <source>
        <dbReference type="SAM" id="SignalP"/>
    </source>
</evidence>
<proteinExistence type="evidence at transcript level"/>
<evidence type="ECO:0000313" key="2">
    <source>
        <dbReference type="EMBL" id="BAP69057.1"/>
    </source>
</evidence>
<protein>
    <submittedName>
        <fullName evidence="2">RxLR effector candidate protein</fullName>
    </submittedName>
</protein>
<dbReference type="AlphaFoldDB" id="A0A090BBT1"/>
<feature type="chain" id="PRO_5001853024" evidence="1">
    <location>
        <begin position="28"/>
        <end position="106"/>
    </location>
</feature>
<organism evidence="2">
    <name type="scientific">Hyaloperonospora arabidopsidis (strain Emoy2)</name>
    <name type="common">Downy mildew agent</name>
    <name type="synonym">Peronospora arabidopsidis</name>
    <dbReference type="NCBI Taxonomy" id="559515"/>
    <lineage>
        <taxon>Eukaryota</taxon>
        <taxon>Sar</taxon>
        <taxon>Stramenopiles</taxon>
        <taxon>Oomycota</taxon>
        <taxon>Peronosporomycetes</taxon>
        <taxon>Peronosporales</taxon>
        <taxon>Peronosporaceae</taxon>
        <taxon>Hyaloperonospora</taxon>
    </lineage>
</organism>
<feature type="signal peptide" evidence="1">
    <location>
        <begin position="1"/>
        <end position="27"/>
    </location>
</feature>
<gene>
    <name evidence="2" type="primary">HaRxLL159</name>
</gene>
<name>A0A090BBT1_HYAAE</name>
<accession>A0A090BBT1</accession>
<feature type="non-terminal residue" evidence="2">
    <location>
        <position position="106"/>
    </location>
</feature>
<reference evidence="2" key="1">
    <citation type="journal article" date="2014" name="PLoS Pathog.">
        <title>Expression profiling during Arabidopsis/downy mildew interaction reveals a highly-expressed effector that attenuates responses to salicylic acid.</title>
        <authorList>
            <person name="Asai S."/>
            <person name="Rallapalli G."/>
            <person name="Piquerez S.J.M."/>
            <person name="Caillaud M.C."/>
            <person name="Furzer O.J."/>
            <person name="Ishaque N."/>
            <person name="Wirthmueller L."/>
            <person name="Fabro G."/>
            <person name="Shirasu K."/>
            <person name="Jones J.D.G."/>
        </authorList>
    </citation>
    <scope>NUCLEOTIDE SEQUENCE</scope>
    <source>
        <strain evidence="2">Emoy2</strain>
    </source>
</reference>